<comment type="similarity">
    <text evidence="2 8">Belongs to the GMC oxidoreductase family.</text>
</comment>
<dbReference type="Pfam" id="PF00732">
    <property type="entry name" value="GMC_oxred_N"/>
    <property type="match status" value="1"/>
</dbReference>
<evidence type="ECO:0000256" key="1">
    <source>
        <dbReference type="ARBA" id="ARBA00001974"/>
    </source>
</evidence>
<dbReference type="Pfam" id="PF05199">
    <property type="entry name" value="GMC_oxred_C"/>
    <property type="match status" value="1"/>
</dbReference>
<evidence type="ECO:0000256" key="4">
    <source>
        <dbReference type="ARBA" id="ARBA00022827"/>
    </source>
</evidence>
<comment type="catalytic activity">
    <reaction evidence="9">
        <text>choline + A = betaine aldehyde + AH2</text>
        <dbReference type="Rhea" id="RHEA:17433"/>
        <dbReference type="ChEBI" id="CHEBI:13193"/>
        <dbReference type="ChEBI" id="CHEBI:15354"/>
        <dbReference type="ChEBI" id="CHEBI:15710"/>
        <dbReference type="ChEBI" id="CHEBI:17499"/>
        <dbReference type="EC" id="1.1.99.1"/>
    </reaction>
</comment>
<evidence type="ECO:0000256" key="6">
    <source>
        <dbReference type="NCBIfam" id="TIGR01810"/>
    </source>
</evidence>
<dbReference type="PIRSF" id="PIRSF000137">
    <property type="entry name" value="Alcohol_oxidase"/>
    <property type="match status" value="1"/>
</dbReference>
<proteinExistence type="inferred from homology"/>
<gene>
    <name evidence="12" type="primary">betA</name>
    <name evidence="12" type="ORF">B9G39_10740</name>
</gene>
<organism evidence="12 13">
    <name type="scientific">Zooshikella ganghwensis</name>
    <dbReference type="NCBI Taxonomy" id="202772"/>
    <lineage>
        <taxon>Bacteria</taxon>
        <taxon>Pseudomonadati</taxon>
        <taxon>Pseudomonadota</taxon>
        <taxon>Gammaproteobacteria</taxon>
        <taxon>Oceanospirillales</taxon>
        <taxon>Zooshikellaceae</taxon>
        <taxon>Zooshikella</taxon>
    </lineage>
</organism>
<dbReference type="InterPro" id="IPR000172">
    <property type="entry name" value="GMC_OxRdtase_N"/>
</dbReference>
<evidence type="ECO:0000256" key="9">
    <source>
        <dbReference type="RuleBase" id="RU003969"/>
    </source>
</evidence>
<evidence type="ECO:0000256" key="7">
    <source>
        <dbReference type="PIRSR" id="PIRSR000137-2"/>
    </source>
</evidence>
<evidence type="ECO:0000313" key="13">
    <source>
        <dbReference type="Proteomes" id="UP000257039"/>
    </source>
</evidence>
<dbReference type="AlphaFoldDB" id="A0A4P9VPD1"/>
<dbReference type="InterPro" id="IPR011533">
    <property type="entry name" value="BetA"/>
</dbReference>
<dbReference type="Gene3D" id="3.50.50.60">
    <property type="entry name" value="FAD/NAD(P)-binding domain"/>
    <property type="match status" value="1"/>
</dbReference>
<feature type="binding site" evidence="7">
    <location>
        <position position="86"/>
    </location>
    <ligand>
        <name>FAD</name>
        <dbReference type="ChEBI" id="CHEBI:57692"/>
    </ligand>
</feature>
<comment type="pathway">
    <text evidence="9">Amine and polyamine biosynthesis; betaine biosynthesis via choline pathway; betaine aldehyde from choline (cytochrome c reductase route): step 1/1.</text>
</comment>
<dbReference type="PROSITE" id="PS00623">
    <property type="entry name" value="GMC_OXRED_1"/>
    <property type="match status" value="1"/>
</dbReference>
<evidence type="ECO:0000256" key="3">
    <source>
        <dbReference type="ARBA" id="ARBA00022630"/>
    </source>
</evidence>
<dbReference type="PROSITE" id="PS00624">
    <property type="entry name" value="GMC_OXRED_2"/>
    <property type="match status" value="1"/>
</dbReference>
<dbReference type="GO" id="GO:0050660">
    <property type="term" value="F:flavin adenine dinucleotide binding"/>
    <property type="evidence" value="ECO:0007669"/>
    <property type="project" value="InterPro"/>
</dbReference>
<evidence type="ECO:0000259" key="10">
    <source>
        <dbReference type="PROSITE" id="PS00623"/>
    </source>
</evidence>
<accession>A0A4P9VPD1</accession>
<dbReference type="GO" id="GO:0008812">
    <property type="term" value="F:choline dehydrogenase activity"/>
    <property type="evidence" value="ECO:0007669"/>
    <property type="project" value="UniProtKB-UniRule"/>
</dbReference>
<dbReference type="UniPathway" id="UPA00529">
    <property type="reaction ID" value="UER00385"/>
</dbReference>
<evidence type="ECO:0000256" key="5">
    <source>
        <dbReference type="ARBA" id="ARBA00023002"/>
    </source>
</evidence>
<name>A0A4P9VPD1_9GAMM</name>
<evidence type="ECO:0000256" key="8">
    <source>
        <dbReference type="RuleBase" id="RU003968"/>
    </source>
</evidence>
<keyword evidence="13" id="KW-1185">Reference proteome</keyword>
<evidence type="ECO:0000313" key="12">
    <source>
        <dbReference type="EMBL" id="RDH43882.1"/>
    </source>
</evidence>
<dbReference type="SUPFAM" id="SSF51905">
    <property type="entry name" value="FAD/NAD(P)-binding domain"/>
    <property type="match status" value="1"/>
</dbReference>
<keyword evidence="3 8" id="KW-0285">Flavoprotein</keyword>
<feature type="domain" description="Glucose-methanol-choline oxidoreductase N-terminal" evidence="11">
    <location>
        <begin position="256"/>
        <end position="270"/>
    </location>
</feature>
<dbReference type="SUPFAM" id="SSF54373">
    <property type="entry name" value="FAD-linked reductases, C-terminal domain"/>
    <property type="match status" value="1"/>
</dbReference>
<dbReference type="RefSeq" id="WP_094787119.1">
    <property type="nucleotide sequence ID" value="NZ_NDXW01000001.1"/>
</dbReference>
<dbReference type="InterPro" id="IPR007867">
    <property type="entry name" value="GMC_OxRtase_C"/>
</dbReference>
<comment type="cofactor">
    <cofactor evidence="1 7">
        <name>FAD</name>
        <dbReference type="ChEBI" id="CHEBI:57692"/>
    </cofactor>
</comment>
<evidence type="ECO:0000256" key="2">
    <source>
        <dbReference type="ARBA" id="ARBA00010790"/>
    </source>
</evidence>
<comment type="caution">
    <text evidence="12">The sequence shown here is derived from an EMBL/GenBank/DDBJ whole genome shotgun (WGS) entry which is preliminary data.</text>
</comment>
<keyword evidence="5 12" id="KW-0560">Oxidoreductase</keyword>
<sequence>MHFDQDVDYIIVGTGSAGCVLANRLSEDENCRVLILEAGRKDDTWKIHMPAALTYNLNDDKYNWYYHTEPQAFMNNRKLYWPRGKVWGGGSALNAMVYIRGHAFDYDRWEQEGASGWSYFDVLPYFRKAESREKGGDDYRGNDGPLNVHTGNEPNPLFNAFIQAGQQAGYPFTEDMNGYQQEGVGLMDMTIKEGKRWSTAQAYLRPALERPNLLTETGAMTTRILFSGKKAIGVEYLQKGKTIKVKANCEVILSAGAINSPQLLMLSGIGPATTLHQLGIEVVEDRQGVGQNLQDHLELYIQHACKQPVTLYKYTSQPGKTVAGVKWFANHDWGPCRTAHLEVGGFIRTEAGVRHPDLQFHFLPSQVIDHGRKDPECHAFQVHVGPMRATSKGYLTLKSADPFEHPVLQPNYLSTERDRWEMRQAVKLTREIFQQTAFNEFRGAELRPGPETQTDEEIDAFVRQYADSAYHPSCTCKMGNENDPLAVVDSEARVHGIDGLRVVDASIMPSIVSGNLNAPTIMLAEKCADHIKGGPLLPTTPVPVWEHPHYKTKQR</sequence>
<protein>
    <recommendedName>
        <fullName evidence="6 9">Choline dehydrogenase</fullName>
        <ecNumber evidence="6 9">1.1.99.1</ecNumber>
    </recommendedName>
</protein>
<dbReference type="GO" id="GO:0019285">
    <property type="term" value="P:glycine betaine biosynthetic process from choline"/>
    <property type="evidence" value="ECO:0007669"/>
    <property type="project" value="UniProtKB-UniRule"/>
</dbReference>
<feature type="binding site" evidence="7">
    <location>
        <begin position="94"/>
        <end position="97"/>
    </location>
    <ligand>
        <name>FAD</name>
        <dbReference type="ChEBI" id="CHEBI:57692"/>
    </ligand>
</feature>
<dbReference type="PANTHER" id="PTHR11552:SF147">
    <property type="entry name" value="CHOLINE DEHYDROGENASE, MITOCHONDRIAL"/>
    <property type="match status" value="1"/>
</dbReference>
<dbReference type="InterPro" id="IPR012132">
    <property type="entry name" value="GMC_OxRdtase"/>
</dbReference>
<feature type="domain" description="Glucose-methanol-choline oxidoreductase N-terminal" evidence="10">
    <location>
        <begin position="84"/>
        <end position="107"/>
    </location>
</feature>
<dbReference type="NCBIfam" id="TIGR01810">
    <property type="entry name" value="betA"/>
    <property type="match status" value="1"/>
</dbReference>
<dbReference type="EMBL" id="NDXW01000001">
    <property type="protein sequence ID" value="RDH43882.1"/>
    <property type="molecule type" value="Genomic_DNA"/>
</dbReference>
<keyword evidence="4 7" id="KW-0274">FAD</keyword>
<dbReference type="EC" id="1.1.99.1" evidence="6 9"/>
<dbReference type="Gene3D" id="3.30.560.10">
    <property type="entry name" value="Glucose Oxidase, domain 3"/>
    <property type="match status" value="1"/>
</dbReference>
<dbReference type="InterPro" id="IPR036188">
    <property type="entry name" value="FAD/NAD-bd_sf"/>
</dbReference>
<reference evidence="12 13" key="1">
    <citation type="submission" date="2017-04" db="EMBL/GenBank/DDBJ databases">
        <title>Draft genome sequence of Zooshikella ganghwensis VG4 isolated from Red Sea sediments.</title>
        <authorList>
            <person name="Rehman Z."/>
            <person name="Alam I."/>
            <person name="Kamau A."/>
            <person name="Bajic V."/>
            <person name="Leiknes T."/>
        </authorList>
    </citation>
    <scope>NUCLEOTIDE SEQUENCE [LARGE SCALE GENOMIC DNA]</scope>
    <source>
        <strain evidence="12 13">VG4</strain>
    </source>
</reference>
<dbReference type="NCBIfam" id="NF002550">
    <property type="entry name" value="PRK02106.1"/>
    <property type="match status" value="1"/>
</dbReference>
<dbReference type="Proteomes" id="UP000257039">
    <property type="component" value="Unassembled WGS sequence"/>
</dbReference>
<evidence type="ECO:0000259" key="11">
    <source>
        <dbReference type="PROSITE" id="PS00624"/>
    </source>
</evidence>
<dbReference type="PANTHER" id="PTHR11552">
    <property type="entry name" value="GLUCOSE-METHANOL-CHOLINE GMC OXIDOREDUCTASE"/>
    <property type="match status" value="1"/>
</dbReference>